<reference evidence="2" key="1">
    <citation type="journal article" date="2015" name="Nat. Genet.">
        <title>The genome and transcriptome of the zoonotic hookworm Ancylostoma ceylanicum identify infection-specific gene families.</title>
        <authorList>
            <person name="Schwarz E.M."/>
            <person name="Hu Y."/>
            <person name="Antoshechkin I."/>
            <person name="Miller M.M."/>
            <person name="Sternberg P.W."/>
            <person name="Aroian R.V."/>
        </authorList>
    </citation>
    <scope>NUCLEOTIDE SEQUENCE</scope>
    <source>
        <strain evidence="2">HY135</strain>
    </source>
</reference>
<dbReference type="AlphaFoldDB" id="A0A016V559"/>
<accession>A0A016V559</accession>
<protein>
    <submittedName>
        <fullName evidence="1">Uncharacterized protein</fullName>
    </submittedName>
</protein>
<evidence type="ECO:0000313" key="1">
    <source>
        <dbReference type="EMBL" id="EYC22545.1"/>
    </source>
</evidence>
<gene>
    <name evidence="1" type="primary">Acey_s0017.g3413</name>
    <name evidence="1" type="ORF">Y032_0017g3413</name>
</gene>
<dbReference type="Proteomes" id="UP000024635">
    <property type="component" value="Unassembled WGS sequence"/>
</dbReference>
<proteinExistence type="predicted"/>
<organism evidence="1 2">
    <name type="scientific">Ancylostoma ceylanicum</name>
    <dbReference type="NCBI Taxonomy" id="53326"/>
    <lineage>
        <taxon>Eukaryota</taxon>
        <taxon>Metazoa</taxon>
        <taxon>Ecdysozoa</taxon>
        <taxon>Nematoda</taxon>
        <taxon>Chromadorea</taxon>
        <taxon>Rhabditida</taxon>
        <taxon>Rhabditina</taxon>
        <taxon>Rhabditomorpha</taxon>
        <taxon>Strongyloidea</taxon>
        <taxon>Ancylostomatidae</taxon>
        <taxon>Ancylostomatinae</taxon>
        <taxon>Ancylostoma</taxon>
    </lineage>
</organism>
<evidence type="ECO:0000313" key="2">
    <source>
        <dbReference type="Proteomes" id="UP000024635"/>
    </source>
</evidence>
<name>A0A016V559_9BILA</name>
<dbReference type="EMBL" id="JARK01001353">
    <property type="protein sequence ID" value="EYC22545.1"/>
    <property type="molecule type" value="Genomic_DNA"/>
</dbReference>
<comment type="caution">
    <text evidence="1">The sequence shown here is derived from an EMBL/GenBank/DDBJ whole genome shotgun (WGS) entry which is preliminary data.</text>
</comment>
<keyword evidence="2" id="KW-1185">Reference proteome</keyword>
<sequence length="115" mass="13605">MRCILLYALFNTDLESVAQISCGALYITRLQHTLARPLFPQKALNILRTLKQLPSTACGPYKNIRERGNPMIFFSFVQHFIDLPCWDIRIFELFEIDYRCFRKSNISNKWKILVF</sequence>